<dbReference type="Proteomes" id="UP000830326">
    <property type="component" value="Chromosome"/>
</dbReference>
<gene>
    <name evidence="1" type="ORF">MUO15_13325</name>
</gene>
<reference evidence="1" key="1">
    <citation type="submission" date="2022-04" db="EMBL/GenBank/DDBJ databases">
        <title>Halobacillus sp. isolated from saltern.</title>
        <authorList>
            <person name="Won M."/>
            <person name="Lee C.-M."/>
            <person name="Woen H.-Y."/>
            <person name="Kwon S.-W."/>
        </authorList>
    </citation>
    <scope>NUCLEOTIDE SEQUENCE</scope>
    <source>
        <strain evidence="1">SSHM10-5</strain>
    </source>
</reference>
<evidence type="ECO:0000313" key="2">
    <source>
        <dbReference type="Proteomes" id="UP000830326"/>
    </source>
</evidence>
<dbReference type="NCBIfam" id="NF042945">
    <property type="entry name" value="DUF4297_antiphage"/>
    <property type="match status" value="1"/>
</dbReference>
<name>A0ABY4H7X2_9BACI</name>
<proteinExistence type="predicted"/>
<dbReference type="EMBL" id="CP095075">
    <property type="protein sequence ID" value="UOR10636.1"/>
    <property type="molecule type" value="Genomic_DNA"/>
</dbReference>
<evidence type="ECO:0000313" key="1">
    <source>
        <dbReference type="EMBL" id="UOR10636.1"/>
    </source>
</evidence>
<keyword evidence="2" id="KW-1185">Reference proteome</keyword>
<accession>A0ABY4H7X2</accession>
<dbReference type="RefSeq" id="WP_245029833.1">
    <property type="nucleotide sequence ID" value="NZ_CP095075.1"/>
</dbReference>
<protein>
    <recommendedName>
        <fullName evidence="3">Restriction endonuclease</fullName>
    </recommendedName>
</protein>
<organism evidence="1 2">
    <name type="scientific">Halobacillus amylolyticus</name>
    <dbReference type="NCBI Taxonomy" id="2932259"/>
    <lineage>
        <taxon>Bacteria</taxon>
        <taxon>Bacillati</taxon>
        <taxon>Bacillota</taxon>
        <taxon>Bacilli</taxon>
        <taxon>Bacillales</taxon>
        <taxon>Bacillaceae</taxon>
        <taxon>Halobacillus</taxon>
    </lineage>
</organism>
<sequence length="402" mass="47323">MSTREATDTIRGYFYQFDYSIAQLLGLSNVDDSITIEGIEDVDIKTVEKDVAIQCKYYAKTEYNHSVIAKPIRLMLTHFKDVKSGKRPSLDYHLYGHYKSGQHKLTLPIDIDFLKDNFLTYTKDRIKSCHHEDLALSDDDLREFLNKLNIDIHAKEYNEQWEQVIDSIKEHFDCTKFEAEHFYYNNAIKLIKEISTKPSGRTVSKSEFLRRIDTKEILFNEWFVLFKGRKKFLRNLRNQYFPSTLNTSPYERFFLIEVNSSTYERLEIKELIFLISKRWSNLSRRNPTTFCPYIYIHNISAEELINLKIDLHSEGFNFIDGFDFHGAPFSPRSMCVTAGPANNINVKIINDIEHIKMTLDEISTTKEVYQFYQEEPYFNSGDISAKHIKIPLQDIKEIKEVI</sequence>
<evidence type="ECO:0008006" key="3">
    <source>
        <dbReference type="Google" id="ProtNLM"/>
    </source>
</evidence>